<dbReference type="EMBL" id="KZ613464">
    <property type="protein sequence ID" value="PMD28687.1"/>
    <property type="molecule type" value="Genomic_DNA"/>
</dbReference>
<sequence>MHDVYLITGFREPLPPRRRFHMPRIVWKAPTWHNHFSILVDSHLFHITSEMASDKIGYFTKFKDGSLPLVLRVDDISSPESRLHDKRLRAEYCGRTHYDIDHIKFYCDCLIDQWRTYSIARSNCLMWSFALAAYVVDRETTSIRDLWANPHRLMTLNELRRVEARRDGEEQEEVPAGPKRRTLTFYLRERAIRVSLLADAVQPKARLRLDAEERLPPFVSRETKGPDIVPSYMEYLWSDDEMWTSMIFSDKLSRLRKPILRV</sequence>
<gene>
    <name evidence="1" type="ORF">NA56DRAFT_21217</name>
</gene>
<organism evidence="1 2">
    <name type="scientific">Hyaloscypha hepaticicola</name>
    <dbReference type="NCBI Taxonomy" id="2082293"/>
    <lineage>
        <taxon>Eukaryota</taxon>
        <taxon>Fungi</taxon>
        <taxon>Dikarya</taxon>
        <taxon>Ascomycota</taxon>
        <taxon>Pezizomycotina</taxon>
        <taxon>Leotiomycetes</taxon>
        <taxon>Helotiales</taxon>
        <taxon>Hyaloscyphaceae</taxon>
        <taxon>Hyaloscypha</taxon>
    </lineage>
</organism>
<evidence type="ECO:0000313" key="1">
    <source>
        <dbReference type="EMBL" id="PMD28687.1"/>
    </source>
</evidence>
<dbReference type="Proteomes" id="UP000235672">
    <property type="component" value="Unassembled WGS sequence"/>
</dbReference>
<reference evidence="1 2" key="1">
    <citation type="submission" date="2016-05" db="EMBL/GenBank/DDBJ databases">
        <title>A degradative enzymes factory behind the ericoid mycorrhizal symbiosis.</title>
        <authorList>
            <consortium name="DOE Joint Genome Institute"/>
            <person name="Martino E."/>
            <person name="Morin E."/>
            <person name="Grelet G."/>
            <person name="Kuo A."/>
            <person name="Kohler A."/>
            <person name="Daghino S."/>
            <person name="Barry K."/>
            <person name="Choi C."/>
            <person name="Cichocki N."/>
            <person name="Clum A."/>
            <person name="Copeland A."/>
            <person name="Hainaut M."/>
            <person name="Haridas S."/>
            <person name="Labutti K."/>
            <person name="Lindquist E."/>
            <person name="Lipzen A."/>
            <person name="Khouja H.-R."/>
            <person name="Murat C."/>
            <person name="Ohm R."/>
            <person name="Olson A."/>
            <person name="Spatafora J."/>
            <person name="Veneault-Fourrey C."/>
            <person name="Henrissat B."/>
            <person name="Grigoriev I."/>
            <person name="Martin F."/>
            <person name="Perotto S."/>
        </authorList>
    </citation>
    <scope>NUCLEOTIDE SEQUENCE [LARGE SCALE GENOMIC DNA]</scope>
    <source>
        <strain evidence="1 2">UAMH 7357</strain>
    </source>
</reference>
<accession>A0A2J6QQZ1</accession>
<keyword evidence="2" id="KW-1185">Reference proteome</keyword>
<name>A0A2J6QQZ1_9HELO</name>
<evidence type="ECO:0000313" key="2">
    <source>
        <dbReference type="Proteomes" id="UP000235672"/>
    </source>
</evidence>
<dbReference type="AlphaFoldDB" id="A0A2J6QQZ1"/>
<protein>
    <submittedName>
        <fullName evidence="1">Uncharacterized protein</fullName>
    </submittedName>
</protein>
<proteinExistence type="predicted"/>